<accession>A0ABV0XGV9</accession>
<dbReference type="Proteomes" id="UP001469553">
    <property type="component" value="Unassembled WGS sequence"/>
</dbReference>
<evidence type="ECO:0000256" key="1">
    <source>
        <dbReference type="SAM" id="MobiDB-lite"/>
    </source>
</evidence>
<reference evidence="2 3" key="1">
    <citation type="submission" date="2021-06" db="EMBL/GenBank/DDBJ databases">
        <authorList>
            <person name="Palmer J.M."/>
        </authorList>
    </citation>
    <scope>NUCLEOTIDE SEQUENCE [LARGE SCALE GENOMIC DNA]</scope>
    <source>
        <strain evidence="2 3">AS_MEX2019</strain>
        <tissue evidence="2">Muscle</tissue>
    </source>
</reference>
<name>A0ABV0XGV9_9TELE</name>
<evidence type="ECO:0000313" key="2">
    <source>
        <dbReference type="EMBL" id="MEQ2280692.1"/>
    </source>
</evidence>
<proteinExistence type="predicted"/>
<protein>
    <submittedName>
        <fullName evidence="2">Uncharacterized protein</fullName>
    </submittedName>
</protein>
<organism evidence="2 3">
    <name type="scientific">Ameca splendens</name>
    <dbReference type="NCBI Taxonomy" id="208324"/>
    <lineage>
        <taxon>Eukaryota</taxon>
        <taxon>Metazoa</taxon>
        <taxon>Chordata</taxon>
        <taxon>Craniata</taxon>
        <taxon>Vertebrata</taxon>
        <taxon>Euteleostomi</taxon>
        <taxon>Actinopterygii</taxon>
        <taxon>Neopterygii</taxon>
        <taxon>Teleostei</taxon>
        <taxon>Neoteleostei</taxon>
        <taxon>Acanthomorphata</taxon>
        <taxon>Ovalentaria</taxon>
        <taxon>Atherinomorphae</taxon>
        <taxon>Cyprinodontiformes</taxon>
        <taxon>Goodeidae</taxon>
        <taxon>Ameca</taxon>
    </lineage>
</organism>
<keyword evidence="3" id="KW-1185">Reference proteome</keyword>
<comment type="caution">
    <text evidence="2">The sequence shown here is derived from an EMBL/GenBank/DDBJ whole genome shotgun (WGS) entry which is preliminary data.</text>
</comment>
<sequence>METAASSPATRDMSCKSIRKMTSSRPRPSGTIGHFVPQDSLLLQIPAGTAADRTGASSSDVTVDYVRAPETPTMAFHAGNRDAVSNWSITLEKKSHVDFHSFSPVGQREQNS</sequence>
<dbReference type="EMBL" id="JAHRIP010002015">
    <property type="protein sequence ID" value="MEQ2280692.1"/>
    <property type="molecule type" value="Genomic_DNA"/>
</dbReference>
<evidence type="ECO:0000313" key="3">
    <source>
        <dbReference type="Proteomes" id="UP001469553"/>
    </source>
</evidence>
<gene>
    <name evidence="2" type="ORF">AMECASPLE_022530</name>
</gene>
<feature type="region of interest" description="Disordered" evidence="1">
    <location>
        <begin position="1"/>
        <end position="34"/>
    </location>
</feature>